<name>A0A397U8W6_9GLOM</name>
<reference evidence="1 2" key="1">
    <citation type="submission" date="2018-06" db="EMBL/GenBank/DDBJ databases">
        <title>Comparative genomics reveals the genomic features of Rhizophagus irregularis, R. cerebriforme, R. diaphanum and Gigaspora rosea, and their symbiotic lifestyle signature.</title>
        <authorList>
            <person name="Morin E."/>
            <person name="San Clemente H."/>
            <person name="Chen E.C.H."/>
            <person name="De La Providencia I."/>
            <person name="Hainaut M."/>
            <person name="Kuo A."/>
            <person name="Kohler A."/>
            <person name="Murat C."/>
            <person name="Tang N."/>
            <person name="Roy S."/>
            <person name="Loubradou J."/>
            <person name="Henrissat B."/>
            <person name="Grigoriev I.V."/>
            <person name="Corradi N."/>
            <person name="Roux C."/>
            <person name="Martin F.M."/>
        </authorList>
    </citation>
    <scope>NUCLEOTIDE SEQUENCE [LARGE SCALE GENOMIC DNA]</scope>
    <source>
        <strain evidence="1 2">DAOM 194757</strain>
    </source>
</reference>
<protein>
    <submittedName>
        <fullName evidence="1">Uncharacterized protein</fullName>
    </submittedName>
</protein>
<evidence type="ECO:0000313" key="2">
    <source>
        <dbReference type="Proteomes" id="UP000266673"/>
    </source>
</evidence>
<dbReference type="EMBL" id="QKWP01001766">
    <property type="protein sequence ID" value="RIB06745.1"/>
    <property type="molecule type" value="Genomic_DNA"/>
</dbReference>
<comment type="caution">
    <text evidence="1">The sequence shown here is derived from an EMBL/GenBank/DDBJ whole genome shotgun (WGS) entry which is preliminary data.</text>
</comment>
<dbReference type="STRING" id="44941.A0A397U8W6"/>
<accession>A0A397U8W6</accession>
<dbReference type="OrthoDB" id="2382881at2759"/>
<sequence>MCALYLLLLILILLIIFISKIVASTILTWSKNPPKITAFQIPISKSGLVTATGYPILIPSFHTHPTYCHSKYLRVPNPSRLYKIAEEFIQPQTLPPLASVLLLRNRIKATNPESFGSCFSVIQLSQTGALYSQSFYSRLHASVFPQASMNLKKEDMQIAEMPPSVANLQLIADQDVGTNPELQLKCHQKWPFEKIWNCKYRATHYLTLTHNFDKLLMHTYFFYLC</sequence>
<organism evidence="1 2">
    <name type="scientific">Gigaspora rosea</name>
    <dbReference type="NCBI Taxonomy" id="44941"/>
    <lineage>
        <taxon>Eukaryota</taxon>
        <taxon>Fungi</taxon>
        <taxon>Fungi incertae sedis</taxon>
        <taxon>Mucoromycota</taxon>
        <taxon>Glomeromycotina</taxon>
        <taxon>Glomeromycetes</taxon>
        <taxon>Diversisporales</taxon>
        <taxon>Gigasporaceae</taxon>
        <taxon>Gigaspora</taxon>
    </lineage>
</organism>
<proteinExistence type="predicted"/>
<dbReference type="Proteomes" id="UP000266673">
    <property type="component" value="Unassembled WGS sequence"/>
</dbReference>
<evidence type="ECO:0000313" key="1">
    <source>
        <dbReference type="EMBL" id="RIB06745.1"/>
    </source>
</evidence>
<keyword evidence="2" id="KW-1185">Reference proteome</keyword>
<gene>
    <name evidence="1" type="ORF">C2G38_488834</name>
</gene>
<dbReference type="AlphaFoldDB" id="A0A397U8W6"/>